<keyword evidence="9" id="KW-1133">Transmembrane helix</keyword>
<dbReference type="EC" id="3.2.1.4" evidence="2"/>
<keyword evidence="9" id="KW-0472">Membrane</keyword>
<dbReference type="HOGENOM" id="CLU_012932_0_0_9"/>
<dbReference type="Pfam" id="PF03424">
    <property type="entry name" value="CBM_17_28"/>
    <property type="match status" value="2"/>
</dbReference>
<evidence type="ECO:0000256" key="1">
    <source>
        <dbReference type="ARBA" id="ARBA00000966"/>
    </source>
</evidence>
<keyword evidence="4" id="KW-0136">Cellulose degradation</keyword>
<dbReference type="Pfam" id="PF18998">
    <property type="entry name" value="Flg_new_2"/>
    <property type="match status" value="1"/>
</dbReference>
<keyword evidence="7" id="KW-0624">Polysaccharide degradation</keyword>
<feature type="domain" description="Glycoside hydrolase family 5" evidence="11">
    <location>
        <begin position="65"/>
        <end position="328"/>
    </location>
</feature>
<dbReference type="Pfam" id="PF00150">
    <property type="entry name" value="Cellulase"/>
    <property type="match status" value="1"/>
</dbReference>
<keyword evidence="9" id="KW-0812">Transmembrane</keyword>
<dbReference type="InterPro" id="IPR018087">
    <property type="entry name" value="Glyco_hydro_5_CS"/>
</dbReference>
<sequence>MIGHFKRRILPVILSLALVFCLIPASVRADSGSTYTHLIGAANVEKPSVGGMLQVLEKNGQKMLCDQNGNPIQLRGMSTHGLQWYPEILNDNAFAALSNDWGCNVIRLALYVGENGYATNPNLKQKVIDGINLAIKNDMYVIVDWHVLNPGDPNAAVYSGAKDFFKSISQQFPNNKYILYELCNEPSPTSPGVTNDAAGWQAVKSYAEPIIKMLRDSGNNNIVIVGSPNWSQRPDLAADNPINDANTLYSFHFYTGTHDVSTNDTDRSNIMSNVRYALKHGVGVFCSEFGTSEASGDNGPYLDKADAWLDFLNENNISWVNWSLSNKGETSAAFLPYIAGVSNGTSLDPGDDKLWTVEELTVSGEYVRARIKGIEYQPIDRTKKSFSENVWDFDDGTLQGFNINGDSPVKSVALSNVSGALQLTGLSASSDTSESGFWGNVRISADTTTKSADIKGANSISIDVIADAPATVAIAAVPQSKSAGWANPARAVSVTPADFAIQADGKYKATLKISDTDAPNLKNIAEDASDNTLTNLILFIGSDSDTISLDNITFSGSREVEIPTVNHDPLGTATLPSTFEDSTRQGWTWDSSSGVKGSLTIKEANGSKALSWECTYPDTKPTDGWASAPRLILSNINTTRGENKYLAFDFYIKPDRATTGNIIINLAFAPPSLGYWAQVTETVAIPLNKLDTLEKTPDGLYKAHCVFDLSKTDKVIDPDTLLRDIIIVAADDMSDFSGTMYLDNVTFTNNVPEPTPVTYNVTTGTTAGGTISVSPSKAAPGTTITVTVKPNSGYRLKAGSLKYSFNGTVKAIEGNSFVMPDSDVIVTAEFEKVDSSVPSTDNGSGNSSTAPGSSEKGDNGVPNPNTGSNNGAPFGFATVAVISSSLIYFLTRKKRKTI</sequence>
<dbReference type="InterPro" id="IPR005086">
    <property type="entry name" value="CBM17/28"/>
</dbReference>
<protein>
    <recommendedName>
        <fullName evidence="2">cellulase</fullName>
        <ecNumber evidence="2">3.2.1.4</ecNumber>
    </recommendedName>
</protein>
<evidence type="ECO:0000256" key="4">
    <source>
        <dbReference type="ARBA" id="ARBA00023001"/>
    </source>
</evidence>
<dbReference type="InterPro" id="IPR017853">
    <property type="entry name" value="GH"/>
</dbReference>
<evidence type="ECO:0000259" key="13">
    <source>
        <dbReference type="Pfam" id="PF18998"/>
    </source>
</evidence>
<dbReference type="AlphaFoldDB" id="A0A078KMD3"/>
<evidence type="ECO:0000313" key="14">
    <source>
        <dbReference type="EMBL" id="CDZ23707.1"/>
    </source>
</evidence>
<evidence type="ECO:0000256" key="10">
    <source>
        <dbReference type="SAM" id="SignalP"/>
    </source>
</evidence>
<keyword evidence="10" id="KW-0732">Signal</keyword>
<dbReference type="STRING" id="29343.CCDG5_0576"/>
<evidence type="ECO:0000256" key="5">
    <source>
        <dbReference type="ARBA" id="ARBA00023277"/>
    </source>
</evidence>
<dbReference type="PANTHER" id="PTHR34142">
    <property type="entry name" value="ENDO-BETA-1,4-GLUCANASE A"/>
    <property type="match status" value="1"/>
</dbReference>
<evidence type="ECO:0000256" key="3">
    <source>
        <dbReference type="ARBA" id="ARBA00022801"/>
    </source>
</evidence>
<dbReference type="Gene3D" id="2.60.120.260">
    <property type="entry name" value="Galactose-binding domain-like"/>
    <property type="match status" value="2"/>
</dbReference>
<evidence type="ECO:0000313" key="15">
    <source>
        <dbReference type="Proteomes" id="UP000032431"/>
    </source>
</evidence>
<dbReference type="Proteomes" id="UP000032431">
    <property type="component" value="Chromosome I"/>
</dbReference>
<feature type="domain" description="Carbohydrate binding module family 17/28" evidence="12">
    <location>
        <begin position="574"/>
        <end position="747"/>
    </location>
</feature>
<evidence type="ECO:0000256" key="2">
    <source>
        <dbReference type="ARBA" id="ARBA00012601"/>
    </source>
</evidence>
<evidence type="ECO:0000256" key="8">
    <source>
        <dbReference type="SAM" id="MobiDB-lite"/>
    </source>
</evidence>
<feature type="chain" id="PRO_5001740331" description="cellulase" evidence="10">
    <location>
        <begin position="30"/>
        <end position="898"/>
    </location>
</feature>
<reference evidence="15" key="1">
    <citation type="submission" date="2014-07" db="EMBL/GenBank/DDBJ databases">
        <authorList>
            <person name="Wibberg D."/>
        </authorList>
    </citation>
    <scope>NUCLEOTIDE SEQUENCE [LARGE SCALE GENOMIC DNA]</scope>
    <source>
        <strain evidence="15">DG5</strain>
    </source>
</reference>
<accession>A0A078KMD3</accession>
<feature type="transmembrane region" description="Helical" evidence="9">
    <location>
        <begin position="871"/>
        <end position="890"/>
    </location>
</feature>
<dbReference type="GO" id="GO:0030245">
    <property type="term" value="P:cellulose catabolic process"/>
    <property type="evidence" value="ECO:0007669"/>
    <property type="project" value="UniProtKB-KW"/>
</dbReference>
<dbReference type="PATRIC" id="fig|29343.3.peg.595"/>
<proteinExistence type="predicted"/>
<dbReference type="GO" id="GO:0008810">
    <property type="term" value="F:cellulase activity"/>
    <property type="evidence" value="ECO:0007669"/>
    <property type="project" value="UniProtKB-EC"/>
</dbReference>
<dbReference type="InterPro" id="IPR044060">
    <property type="entry name" value="Bacterial_rp_domain"/>
</dbReference>
<keyword evidence="6 14" id="KW-0326">Glycosidase</keyword>
<evidence type="ECO:0000256" key="9">
    <source>
        <dbReference type="SAM" id="Phobius"/>
    </source>
</evidence>
<feature type="domain" description="Bacterial repeat" evidence="13">
    <location>
        <begin position="759"/>
        <end position="833"/>
    </location>
</feature>
<evidence type="ECO:0000259" key="12">
    <source>
        <dbReference type="Pfam" id="PF03424"/>
    </source>
</evidence>
<dbReference type="KEGG" id="ccel:CCDG5_0576"/>
<dbReference type="NCBIfam" id="TIGR01167">
    <property type="entry name" value="LPXTG_anchor"/>
    <property type="match status" value="1"/>
</dbReference>
<feature type="domain" description="Carbohydrate binding module family 17/28" evidence="12">
    <location>
        <begin position="389"/>
        <end position="554"/>
    </location>
</feature>
<gene>
    <name evidence="14" type="ORF">CCDG5_0576</name>
</gene>
<dbReference type="PROSITE" id="PS00659">
    <property type="entry name" value="GLYCOSYL_HYDROL_F5"/>
    <property type="match status" value="1"/>
</dbReference>
<comment type="catalytic activity">
    <reaction evidence="1">
        <text>Endohydrolysis of (1-&gt;4)-beta-D-glucosidic linkages in cellulose, lichenin and cereal beta-D-glucans.</text>
        <dbReference type="EC" id="3.2.1.4"/>
    </reaction>
</comment>
<dbReference type="SUPFAM" id="SSF49785">
    <property type="entry name" value="Galactose-binding domain-like"/>
    <property type="match status" value="2"/>
</dbReference>
<dbReference type="PANTHER" id="PTHR34142:SF1">
    <property type="entry name" value="GLYCOSIDE HYDROLASE FAMILY 5 DOMAIN-CONTAINING PROTEIN"/>
    <property type="match status" value="1"/>
</dbReference>
<dbReference type="Gene3D" id="3.20.20.80">
    <property type="entry name" value="Glycosidases"/>
    <property type="match status" value="1"/>
</dbReference>
<dbReference type="EMBL" id="LM995447">
    <property type="protein sequence ID" value="CDZ23707.1"/>
    <property type="molecule type" value="Genomic_DNA"/>
</dbReference>
<dbReference type="InterPro" id="IPR008979">
    <property type="entry name" value="Galactose-bd-like_sf"/>
</dbReference>
<organism evidence="14 15">
    <name type="scientific">[Clostridium] cellulosi</name>
    <dbReference type="NCBI Taxonomy" id="29343"/>
    <lineage>
        <taxon>Bacteria</taxon>
        <taxon>Bacillati</taxon>
        <taxon>Bacillota</taxon>
        <taxon>Clostridia</taxon>
        <taxon>Eubacteriales</taxon>
        <taxon>Oscillospiraceae</taxon>
        <taxon>Oscillospiraceae incertae sedis</taxon>
    </lineage>
</organism>
<feature type="signal peptide" evidence="10">
    <location>
        <begin position="1"/>
        <end position="29"/>
    </location>
</feature>
<evidence type="ECO:0000256" key="6">
    <source>
        <dbReference type="ARBA" id="ARBA00023295"/>
    </source>
</evidence>
<keyword evidence="15" id="KW-1185">Reference proteome</keyword>
<keyword evidence="5" id="KW-0119">Carbohydrate metabolism</keyword>
<dbReference type="SUPFAM" id="SSF51445">
    <property type="entry name" value="(Trans)glycosidases"/>
    <property type="match status" value="1"/>
</dbReference>
<feature type="compositionally biased region" description="Polar residues" evidence="8">
    <location>
        <begin position="836"/>
        <end position="852"/>
    </location>
</feature>
<name>A0A078KMD3_9FIRM</name>
<feature type="region of interest" description="Disordered" evidence="8">
    <location>
        <begin position="835"/>
        <end position="869"/>
    </location>
</feature>
<keyword evidence="3 14" id="KW-0378">Hydrolase</keyword>
<dbReference type="InterPro" id="IPR001547">
    <property type="entry name" value="Glyco_hydro_5"/>
</dbReference>
<evidence type="ECO:0000256" key="7">
    <source>
        <dbReference type="ARBA" id="ARBA00023326"/>
    </source>
</evidence>
<dbReference type="OrthoDB" id="154460at2"/>
<evidence type="ECO:0000259" key="11">
    <source>
        <dbReference type="Pfam" id="PF00150"/>
    </source>
</evidence>